<comment type="catalytic activity">
    <reaction evidence="6">
        <text>a hydroperoxide + 2 glutathione = an alcohol + glutathione disulfide + H2O</text>
        <dbReference type="Rhea" id="RHEA:62632"/>
        <dbReference type="ChEBI" id="CHEBI:15377"/>
        <dbReference type="ChEBI" id="CHEBI:30879"/>
        <dbReference type="ChEBI" id="CHEBI:35924"/>
        <dbReference type="ChEBI" id="CHEBI:57925"/>
        <dbReference type="ChEBI" id="CHEBI:58297"/>
        <dbReference type="EC" id="1.11.1.27"/>
    </reaction>
</comment>
<feature type="domain" description="Thioredoxin" evidence="7">
    <location>
        <begin position="3"/>
        <end position="158"/>
    </location>
</feature>
<dbReference type="RefSeq" id="WP_142903113.1">
    <property type="nucleotide sequence ID" value="NZ_ML660089.1"/>
</dbReference>
<protein>
    <recommendedName>
        <fullName evidence="6">Glutathione-dependent peroxiredoxin</fullName>
        <ecNumber evidence="6">1.11.1.27</ecNumber>
    </recommendedName>
</protein>
<evidence type="ECO:0000256" key="6">
    <source>
        <dbReference type="RuleBase" id="RU366011"/>
    </source>
</evidence>
<sequence length="158" mass="16521">MTIQVGDKIPNVTLKVMGAEGPEDVSTEALFAGKKVVLFAVPGAYTPTCSAAHLPGFVVQADAIKAKGVDSIICMSVNDVFVMGAWGQAQNAEHLTMLADGNGEFTKALGLELDASGFQMGTRSKRFAMIANDGVVELLNVDEQGFEVSSAEAVLKAL</sequence>
<comment type="function">
    <text evidence="6">Thiol-specific peroxidase that catalyzes the reduction of hydrogen peroxide and organic hydroperoxides to water and alcohols, respectively. Plays a role in cell protection against oxidative stress by detoxifying peroxides.</text>
</comment>
<dbReference type="Pfam" id="PF08534">
    <property type="entry name" value="Redoxin"/>
    <property type="match status" value="1"/>
</dbReference>
<evidence type="ECO:0000256" key="2">
    <source>
        <dbReference type="ARBA" id="ARBA00022862"/>
    </source>
</evidence>
<dbReference type="GO" id="GO:0042744">
    <property type="term" value="P:hydrogen peroxide catabolic process"/>
    <property type="evidence" value="ECO:0007669"/>
    <property type="project" value="TreeGrafter"/>
</dbReference>
<comment type="caution">
    <text evidence="8">The sequence shown here is derived from an EMBL/GenBank/DDBJ whole genome shotgun (WGS) entry which is preliminary data.</text>
</comment>
<dbReference type="InterPro" id="IPR013766">
    <property type="entry name" value="Thioredoxin_domain"/>
</dbReference>
<dbReference type="PANTHER" id="PTHR10430:SF16">
    <property type="entry name" value="PEROXIREDOXIN-5, MITOCHONDRIAL"/>
    <property type="match status" value="1"/>
</dbReference>
<comment type="similarity">
    <text evidence="6">Belongs to the peroxiredoxin family. Prx5 subfamily.</text>
</comment>
<accession>A0A545U3P7</accession>
<dbReference type="SUPFAM" id="SSF52833">
    <property type="entry name" value="Thioredoxin-like"/>
    <property type="match status" value="1"/>
</dbReference>
<evidence type="ECO:0000259" key="7">
    <source>
        <dbReference type="PROSITE" id="PS51352"/>
    </source>
</evidence>
<dbReference type="InterPro" id="IPR013740">
    <property type="entry name" value="Redoxin"/>
</dbReference>
<dbReference type="Gene3D" id="3.40.30.10">
    <property type="entry name" value="Glutaredoxin"/>
    <property type="match status" value="1"/>
</dbReference>
<dbReference type="AlphaFoldDB" id="A0A545U3P7"/>
<dbReference type="GO" id="GO:0008379">
    <property type="term" value="F:thioredoxin peroxidase activity"/>
    <property type="evidence" value="ECO:0007669"/>
    <property type="project" value="InterPro"/>
</dbReference>
<dbReference type="EMBL" id="VHSG01000006">
    <property type="protein sequence ID" value="TQV84033.1"/>
    <property type="molecule type" value="Genomic_DNA"/>
</dbReference>
<keyword evidence="9" id="KW-1185">Reference proteome</keyword>
<keyword evidence="2 6" id="KW-0049">Antioxidant</keyword>
<evidence type="ECO:0000256" key="5">
    <source>
        <dbReference type="PIRSR" id="PIRSR637944-1"/>
    </source>
</evidence>
<evidence type="ECO:0000256" key="4">
    <source>
        <dbReference type="ARBA" id="ARBA00023284"/>
    </source>
</evidence>
<dbReference type="Proteomes" id="UP000319732">
    <property type="component" value="Unassembled WGS sequence"/>
</dbReference>
<proteinExistence type="inferred from homology"/>
<evidence type="ECO:0000313" key="9">
    <source>
        <dbReference type="Proteomes" id="UP000319732"/>
    </source>
</evidence>
<dbReference type="CDD" id="cd03013">
    <property type="entry name" value="PRX5_like"/>
    <property type="match status" value="1"/>
</dbReference>
<dbReference type="GO" id="GO:0034599">
    <property type="term" value="P:cellular response to oxidative stress"/>
    <property type="evidence" value="ECO:0007669"/>
    <property type="project" value="InterPro"/>
</dbReference>
<dbReference type="InterPro" id="IPR036249">
    <property type="entry name" value="Thioredoxin-like_sf"/>
</dbReference>
<evidence type="ECO:0000256" key="1">
    <source>
        <dbReference type="ARBA" id="ARBA00022559"/>
    </source>
</evidence>
<gene>
    <name evidence="8" type="ORF">FKG94_05035</name>
</gene>
<name>A0A545U3P7_9GAMM</name>
<dbReference type="FunFam" id="3.40.30.10:FF:000020">
    <property type="entry name" value="Peroxiredoxin"/>
    <property type="match status" value="1"/>
</dbReference>
<keyword evidence="4 6" id="KW-0676">Redox-active center</keyword>
<evidence type="ECO:0000313" key="8">
    <source>
        <dbReference type="EMBL" id="TQV84033.1"/>
    </source>
</evidence>
<reference evidence="8 9" key="1">
    <citation type="submission" date="2019-06" db="EMBL/GenBank/DDBJ databases">
        <title>Whole genome sequence for Cellvibrionaceae sp. R142.</title>
        <authorList>
            <person name="Wang G."/>
        </authorList>
    </citation>
    <scope>NUCLEOTIDE SEQUENCE [LARGE SCALE GENOMIC DNA]</scope>
    <source>
        <strain evidence="8 9">R142</strain>
    </source>
</reference>
<dbReference type="PROSITE" id="PS51352">
    <property type="entry name" value="THIOREDOXIN_2"/>
    <property type="match status" value="1"/>
</dbReference>
<dbReference type="GO" id="GO:0045454">
    <property type="term" value="P:cell redox homeostasis"/>
    <property type="evidence" value="ECO:0007669"/>
    <property type="project" value="TreeGrafter"/>
</dbReference>
<keyword evidence="1 6" id="KW-0575">Peroxidase</keyword>
<dbReference type="OrthoDB" id="9800621at2"/>
<organism evidence="8 9">
    <name type="scientific">Exilibacterium tricleocarpae</name>
    <dbReference type="NCBI Taxonomy" id="2591008"/>
    <lineage>
        <taxon>Bacteria</taxon>
        <taxon>Pseudomonadati</taxon>
        <taxon>Pseudomonadota</taxon>
        <taxon>Gammaproteobacteria</taxon>
        <taxon>Cellvibrionales</taxon>
        <taxon>Cellvibrionaceae</taxon>
        <taxon>Exilibacterium</taxon>
    </lineage>
</organism>
<dbReference type="InterPro" id="IPR037944">
    <property type="entry name" value="PRX5-like"/>
</dbReference>
<keyword evidence="3 6" id="KW-0560">Oxidoreductase</keyword>
<dbReference type="EC" id="1.11.1.27" evidence="6"/>
<dbReference type="GO" id="GO:0005737">
    <property type="term" value="C:cytoplasm"/>
    <property type="evidence" value="ECO:0007669"/>
    <property type="project" value="TreeGrafter"/>
</dbReference>
<dbReference type="PANTHER" id="PTHR10430">
    <property type="entry name" value="PEROXIREDOXIN"/>
    <property type="match status" value="1"/>
</dbReference>
<evidence type="ECO:0000256" key="3">
    <source>
        <dbReference type="ARBA" id="ARBA00023002"/>
    </source>
</evidence>
<feature type="active site" description="Cysteine sulfenic acid (-SOH) intermediate" evidence="5">
    <location>
        <position position="49"/>
    </location>
</feature>